<dbReference type="AlphaFoldDB" id="G3N5B0"/>
<evidence type="ECO:0000313" key="1">
    <source>
        <dbReference type="Ensembl" id="ENSGACP00000000480.1"/>
    </source>
</evidence>
<reference evidence="1" key="1">
    <citation type="submission" date="2006-01" db="EMBL/GenBank/DDBJ databases">
        <authorList>
            <person name="Lindblad-Toh K."/>
            <person name="Mauceli E."/>
            <person name="Grabherr M."/>
            <person name="Chang J.L."/>
            <person name="Lander E.S."/>
        </authorList>
    </citation>
    <scope>NUCLEOTIDE SEQUENCE [LARGE SCALE GENOMIC DNA]</scope>
</reference>
<name>G3N5B0_GASAC</name>
<proteinExistence type="predicted"/>
<organism evidence="1">
    <name type="scientific">Gasterosteus aculeatus</name>
    <name type="common">Three-spined stickleback</name>
    <dbReference type="NCBI Taxonomy" id="69293"/>
    <lineage>
        <taxon>Eukaryota</taxon>
        <taxon>Metazoa</taxon>
        <taxon>Chordata</taxon>
        <taxon>Craniata</taxon>
        <taxon>Vertebrata</taxon>
        <taxon>Euteleostomi</taxon>
        <taxon>Actinopterygii</taxon>
        <taxon>Neopterygii</taxon>
        <taxon>Teleostei</taxon>
        <taxon>Neoteleostei</taxon>
        <taxon>Acanthomorphata</taxon>
        <taxon>Eupercaria</taxon>
        <taxon>Perciformes</taxon>
        <taxon>Cottioidei</taxon>
        <taxon>Gasterosteales</taxon>
        <taxon>Gasterosteidae</taxon>
        <taxon>Gasterosteus</taxon>
    </lineage>
</organism>
<dbReference type="Ensembl" id="ENSGACT00000000480.1">
    <property type="protein sequence ID" value="ENSGACP00000000480.1"/>
    <property type="gene ID" value="ENSGACG00000000375.1"/>
</dbReference>
<sequence>MSTIQNQTVLFVPHLDLCEKTPSHPLKHNFKHHKLVNVSLSFRSAGVHPESCSPLKKKKEIKSSDAWDLCSGKRSSSSVIEGCSPAYALW</sequence>
<dbReference type="Bgee" id="ENSGACG00000000375">
    <property type="expression patterns" value="Expressed in diencephalon and 13 other cell types or tissues"/>
</dbReference>
<dbReference type="InParanoid" id="G3N5B0"/>
<protein>
    <submittedName>
        <fullName evidence="1">Uncharacterized protein</fullName>
    </submittedName>
</protein>
<accession>G3N5B0</accession>
<reference evidence="1" key="2">
    <citation type="submission" date="2024-04" db="UniProtKB">
        <authorList>
            <consortium name="Ensembl"/>
        </authorList>
    </citation>
    <scope>IDENTIFICATION</scope>
</reference>